<dbReference type="AlphaFoldDB" id="A0A813JY58"/>
<dbReference type="Gene3D" id="2.60.120.620">
    <property type="entry name" value="q2cbj1_9rhob like domain"/>
    <property type="match status" value="1"/>
</dbReference>
<organism evidence="4 5">
    <name type="scientific">Polarella glacialis</name>
    <name type="common">Dinoflagellate</name>
    <dbReference type="NCBI Taxonomy" id="89957"/>
    <lineage>
        <taxon>Eukaryota</taxon>
        <taxon>Sar</taxon>
        <taxon>Alveolata</taxon>
        <taxon>Dinophyceae</taxon>
        <taxon>Suessiales</taxon>
        <taxon>Suessiaceae</taxon>
        <taxon>Polarella</taxon>
    </lineage>
</organism>
<feature type="compositionally biased region" description="Polar residues" evidence="2">
    <location>
        <begin position="112"/>
        <end position="126"/>
    </location>
</feature>
<gene>
    <name evidence="4" type="ORF">PGLA2088_LOCUS24905</name>
</gene>
<feature type="chain" id="PRO_5032384550" evidence="3">
    <location>
        <begin position="23"/>
        <end position="639"/>
    </location>
</feature>
<feature type="region of interest" description="Disordered" evidence="2">
    <location>
        <begin position="172"/>
        <end position="209"/>
    </location>
</feature>
<dbReference type="Proteomes" id="UP000626109">
    <property type="component" value="Unassembled WGS sequence"/>
</dbReference>
<feature type="compositionally biased region" description="Low complexity" evidence="2">
    <location>
        <begin position="355"/>
        <end position="379"/>
    </location>
</feature>
<feature type="signal peptide" evidence="3">
    <location>
        <begin position="1"/>
        <end position="22"/>
    </location>
</feature>
<proteinExistence type="predicted"/>
<reference evidence="4" key="1">
    <citation type="submission" date="2021-02" db="EMBL/GenBank/DDBJ databases">
        <authorList>
            <person name="Dougan E. K."/>
            <person name="Rhodes N."/>
            <person name="Thang M."/>
            <person name="Chan C."/>
        </authorList>
    </citation>
    <scope>NUCLEOTIDE SEQUENCE</scope>
</reference>
<sequence length="639" mass="67316">MHGSVFVWLALALVCMLYGIGGGPSSPAAGQCSGQFDEQQQEEANPWLWRGLQRGRLSRRCTALKSSCGAACSSRPNSSASSRANSALGRPRTASDRQTLMHRCAQPAAETPRQQQRPEPSLSSLQMHRPPAEGLAPEQWDGKQLDVSSCSSTASALSAKTGSRVAAYVETVQDRGAPTPRGQEFGGGGSLLGTATPGSSPGGHRGVRPNRFLMSDKSPTPFLHEKVALAALRQNLADLKQQQALLQQATSLAAANEARLQQQLAGVQEEMGQLSLEREDVESLFYSDQGLRGVATASLDSKKLQSEEDRRLLEMMQQRVAALTGVPMHAHEINPFLKFDQPAGTDEQGSLACCNNDNNNNNNHNKNNNNNNNNSNSNSNDDLSIGLHLDVNGGLPHCLCSVIVYLNSLEAGGRTVFPCAETGCAEPEPATATRTATTTAAITTARTTTAAITTATTARTVTTTTTTTSLLRCRELGARLASAGHTHTSHSAVSAEAAAELVERASSGGCGLRVAPRRGSALVFFTLLGEQASSVSRKGQDPSAVGGAQEKTPAPIAVDPMSWHGGSAVQGSLGKWTLQIFKEVPLQHREAGSVAEARYIADCRNRLLAAASPTTPTTPTTATTATTTATTITDLSAMD</sequence>
<comment type="caution">
    <text evidence="4">The sequence shown here is derived from an EMBL/GenBank/DDBJ whole genome shotgun (WGS) entry which is preliminary data.</text>
</comment>
<evidence type="ECO:0000256" key="3">
    <source>
        <dbReference type="SAM" id="SignalP"/>
    </source>
</evidence>
<dbReference type="PANTHER" id="PTHR16148:SF14">
    <property type="entry name" value="MYND-TYPE DOMAIN-CONTAINING PROTEIN"/>
    <property type="match status" value="1"/>
</dbReference>
<evidence type="ECO:0000313" key="5">
    <source>
        <dbReference type="Proteomes" id="UP000626109"/>
    </source>
</evidence>
<feature type="region of interest" description="Disordered" evidence="2">
    <location>
        <begin position="69"/>
        <end position="147"/>
    </location>
</feature>
<feature type="region of interest" description="Disordered" evidence="2">
    <location>
        <begin position="348"/>
        <end position="379"/>
    </location>
</feature>
<evidence type="ECO:0000256" key="1">
    <source>
        <dbReference type="SAM" id="Coils"/>
    </source>
</evidence>
<keyword evidence="1" id="KW-0175">Coiled coil</keyword>
<evidence type="ECO:0000313" key="4">
    <source>
        <dbReference type="EMBL" id="CAE8686293.1"/>
    </source>
</evidence>
<feature type="compositionally biased region" description="Low complexity" evidence="2">
    <location>
        <begin position="70"/>
        <end position="87"/>
    </location>
</feature>
<feature type="coiled-coil region" evidence="1">
    <location>
        <begin position="229"/>
        <end position="284"/>
    </location>
</feature>
<keyword evidence="3" id="KW-0732">Signal</keyword>
<accession>A0A813JY58</accession>
<name>A0A813JY58_POLGL</name>
<dbReference type="EMBL" id="CAJNNW010026567">
    <property type="protein sequence ID" value="CAE8686293.1"/>
    <property type="molecule type" value="Genomic_DNA"/>
</dbReference>
<evidence type="ECO:0000256" key="2">
    <source>
        <dbReference type="SAM" id="MobiDB-lite"/>
    </source>
</evidence>
<protein>
    <submittedName>
        <fullName evidence="4">Uncharacterized protein</fullName>
    </submittedName>
</protein>
<dbReference type="PANTHER" id="PTHR16148">
    <property type="entry name" value="NF-KAPPA-B-REPRESSING FACTOR-RELATED"/>
    <property type="match status" value="1"/>
</dbReference>